<feature type="transmembrane region" description="Helical" evidence="8">
    <location>
        <begin position="85"/>
        <end position="103"/>
    </location>
</feature>
<dbReference type="RefSeq" id="WP_046988636.1">
    <property type="nucleotide sequence ID" value="NZ_CP141274.1"/>
</dbReference>
<keyword evidence="3" id="KW-0813">Transport</keyword>
<dbReference type="InterPro" id="IPR037294">
    <property type="entry name" value="ABC_BtuC-like"/>
</dbReference>
<dbReference type="PROSITE" id="PS51257">
    <property type="entry name" value="PROKAR_LIPOPROTEIN"/>
    <property type="match status" value="1"/>
</dbReference>
<feature type="transmembrane region" description="Helical" evidence="8">
    <location>
        <begin position="135"/>
        <end position="157"/>
    </location>
</feature>
<keyword evidence="5 8" id="KW-0812">Transmembrane</keyword>
<proteinExistence type="inferred from homology"/>
<dbReference type="GO" id="GO:0033214">
    <property type="term" value="P:siderophore-iron import into cell"/>
    <property type="evidence" value="ECO:0007669"/>
    <property type="project" value="TreeGrafter"/>
</dbReference>
<dbReference type="InterPro" id="IPR000522">
    <property type="entry name" value="ABC_transptr_permease_BtuC"/>
</dbReference>
<evidence type="ECO:0000256" key="5">
    <source>
        <dbReference type="ARBA" id="ARBA00022692"/>
    </source>
</evidence>
<dbReference type="PANTHER" id="PTHR30472:SF19">
    <property type="entry name" value="PETROBACTIN IMPORT SYSTEM PERMEASE PROTEIN YCLO"/>
    <property type="match status" value="1"/>
</dbReference>
<dbReference type="EMBL" id="FNPE01000036">
    <property type="protein sequence ID" value="SDZ56655.1"/>
    <property type="molecule type" value="Genomic_DNA"/>
</dbReference>
<feature type="transmembrane region" description="Helical" evidence="8">
    <location>
        <begin position="296"/>
        <end position="317"/>
    </location>
</feature>
<evidence type="ECO:0000256" key="1">
    <source>
        <dbReference type="ARBA" id="ARBA00004651"/>
    </source>
</evidence>
<comment type="subcellular location">
    <subcellularLocation>
        <location evidence="1">Cell membrane</location>
        <topology evidence="1">Multi-pass membrane protein</topology>
    </subcellularLocation>
</comment>
<evidence type="ECO:0000313" key="10">
    <source>
        <dbReference type="Proteomes" id="UP000183417"/>
    </source>
</evidence>
<evidence type="ECO:0000256" key="8">
    <source>
        <dbReference type="SAM" id="Phobius"/>
    </source>
</evidence>
<dbReference type="GO" id="GO:0022857">
    <property type="term" value="F:transmembrane transporter activity"/>
    <property type="evidence" value="ECO:0007669"/>
    <property type="project" value="InterPro"/>
</dbReference>
<name>A0A1H3U454_9BURK</name>
<evidence type="ECO:0000313" key="9">
    <source>
        <dbReference type="EMBL" id="SDZ56655.1"/>
    </source>
</evidence>
<dbReference type="SUPFAM" id="SSF81345">
    <property type="entry name" value="ABC transporter involved in vitamin B12 uptake, BtuC"/>
    <property type="match status" value="1"/>
</dbReference>
<sequence length="323" mass="34555">MRKALPHTTAWIAAAVVAVVAVALAACFVLLGSGLDFGYVIARRLTRLSAIVIGGICIALSSIVFQTLAGNRILTPAIMGYEAVYLLLQALLVLAMGVQSLVVLGPSGNFWLSVACMLGYSWVLHRWLLGGGRDNVYFLLLLGLVLGMVIGTFTQFVQLRISPGEFSVLQGYSYTSFNRARPAQLLWSALIVAVACVIVRRSLPVLDVLALGREQAISLGVHYQRQLRLQLALIAALVAVSTSLLGPTAFMGIFVAHISYALAGTARHRVTLPLGCAVAVSIFLAAQLAVEHVFNYRTSVGILVNLVCGSYFLALMVRGRGRA</sequence>
<dbReference type="PANTHER" id="PTHR30472">
    <property type="entry name" value="FERRIC ENTEROBACTIN TRANSPORT SYSTEM PERMEASE PROTEIN"/>
    <property type="match status" value="1"/>
</dbReference>
<dbReference type="AlphaFoldDB" id="A0A1H3U454"/>
<evidence type="ECO:0000256" key="2">
    <source>
        <dbReference type="ARBA" id="ARBA00007935"/>
    </source>
</evidence>
<evidence type="ECO:0000256" key="7">
    <source>
        <dbReference type="ARBA" id="ARBA00023136"/>
    </source>
</evidence>
<dbReference type="GeneID" id="94693819"/>
<dbReference type="Gene3D" id="1.10.3470.10">
    <property type="entry name" value="ABC transporter involved in vitamin B12 uptake, BtuC"/>
    <property type="match status" value="1"/>
</dbReference>
<feature type="transmembrane region" description="Helical" evidence="8">
    <location>
        <begin position="45"/>
        <end position="65"/>
    </location>
</feature>
<keyword evidence="6 8" id="KW-1133">Transmembrane helix</keyword>
<feature type="transmembrane region" description="Helical" evidence="8">
    <location>
        <begin position="231"/>
        <end position="258"/>
    </location>
</feature>
<dbReference type="Pfam" id="PF01032">
    <property type="entry name" value="FecCD"/>
    <property type="match status" value="1"/>
</dbReference>
<dbReference type="GO" id="GO:0005886">
    <property type="term" value="C:plasma membrane"/>
    <property type="evidence" value="ECO:0007669"/>
    <property type="project" value="UniProtKB-SubCell"/>
</dbReference>
<evidence type="ECO:0000256" key="3">
    <source>
        <dbReference type="ARBA" id="ARBA00022448"/>
    </source>
</evidence>
<keyword evidence="4" id="KW-1003">Cell membrane</keyword>
<feature type="transmembrane region" description="Helical" evidence="8">
    <location>
        <begin position="270"/>
        <end position="290"/>
    </location>
</feature>
<accession>A0A1H3U454</accession>
<evidence type="ECO:0000256" key="4">
    <source>
        <dbReference type="ARBA" id="ARBA00022475"/>
    </source>
</evidence>
<organism evidence="9 10">
    <name type="scientific">Delftia lacustris</name>
    <dbReference type="NCBI Taxonomy" id="558537"/>
    <lineage>
        <taxon>Bacteria</taxon>
        <taxon>Pseudomonadati</taxon>
        <taxon>Pseudomonadota</taxon>
        <taxon>Betaproteobacteria</taxon>
        <taxon>Burkholderiales</taxon>
        <taxon>Comamonadaceae</taxon>
        <taxon>Delftia</taxon>
    </lineage>
</organism>
<dbReference type="Proteomes" id="UP000183417">
    <property type="component" value="Unassembled WGS sequence"/>
</dbReference>
<feature type="transmembrane region" description="Helical" evidence="8">
    <location>
        <begin position="12"/>
        <end position="33"/>
    </location>
</feature>
<feature type="transmembrane region" description="Helical" evidence="8">
    <location>
        <begin position="110"/>
        <end position="129"/>
    </location>
</feature>
<gene>
    <name evidence="9" type="ORF">SAMN05421547_1369</name>
</gene>
<comment type="similarity">
    <text evidence="2">Belongs to the binding-protein-dependent transport system permease family. FecCD subfamily.</text>
</comment>
<evidence type="ECO:0000256" key="6">
    <source>
        <dbReference type="ARBA" id="ARBA00022989"/>
    </source>
</evidence>
<protein>
    <submittedName>
        <fullName evidence="9">Iron complex transport system permease protein</fullName>
    </submittedName>
</protein>
<keyword evidence="7 8" id="KW-0472">Membrane</keyword>
<reference evidence="9 10" key="1">
    <citation type="submission" date="2016-10" db="EMBL/GenBank/DDBJ databases">
        <authorList>
            <person name="de Groot N.N."/>
        </authorList>
    </citation>
    <scope>NUCLEOTIDE SEQUENCE [LARGE SCALE GENOMIC DNA]</scope>
    <source>
        <strain evidence="9 10">LMG 24775</strain>
    </source>
</reference>